<gene>
    <name evidence="6" type="ORF">BCR44DRAFT_1417298</name>
</gene>
<keyword evidence="1 3" id="KW-0479">Metal-binding</keyword>
<dbReference type="SUPFAM" id="SSF48264">
    <property type="entry name" value="Cytochrome P450"/>
    <property type="match status" value="1"/>
</dbReference>
<dbReference type="InterPro" id="IPR001128">
    <property type="entry name" value="Cyt_P450"/>
</dbReference>
<dbReference type="EMBL" id="MCFL01000064">
    <property type="protein sequence ID" value="ORZ31248.1"/>
    <property type="molecule type" value="Genomic_DNA"/>
</dbReference>
<keyword evidence="4" id="KW-0503">Monooxygenase</keyword>
<feature type="region of interest" description="Disordered" evidence="5">
    <location>
        <begin position="350"/>
        <end position="372"/>
    </location>
</feature>
<keyword evidence="2 3" id="KW-0408">Iron</keyword>
<dbReference type="PRINTS" id="PR00385">
    <property type="entry name" value="P450"/>
</dbReference>
<comment type="caution">
    <text evidence="6">The sequence shown here is derived from an EMBL/GenBank/DDBJ whole genome shotgun (WGS) entry which is preliminary data.</text>
</comment>
<feature type="compositionally biased region" description="Low complexity" evidence="5">
    <location>
        <begin position="353"/>
        <end position="368"/>
    </location>
</feature>
<keyword evidence="4" id="KW-0560">Oxidoreductase</keyword>
<reference evidence="6 7" key="1">
    <citation type="submission" date="2016-07" db="EMBL/GenBank/DDBJ databases">
        <title>Pervasive Adenine N6-methylation of Active Genes in Fungi.</title>
        <authorList>
            <consortium name="DOE Joint Genome Institute"/>
            <person name="Mondo S.J."/>
            <person name="Dannebaum R.O."/>
            <person name="Kuo R.C."/>
            <person name="Labutti K."/>
            <person name="Haridas S."/>
            <person name="Kuo A."/>
            <person name="Salamov A."/>
            <person name="Ahrendt S.R."/>
            <person name="Lipzen A."/>
            <person name="Sullivan W."/>
            <person name="Andreopoulos W.B."/>
            <person name="Clum A."/>
            <person name="Lindquist E."/>
            <person name="Daum C."/>
            <person name="Ramamoorthy G.K."/>
            <person name="Gryganskyi A."/>
            <person name="Culley D."/>
            <person name="Magnuson J.K."/>
            <person name="James T.Y."/>
            <person name="O'Malley M.A."/>
            <person name="Stajich J.E."/>
            <person name="Spatafora J.W."/>
            <person name="Visel A."/>
            <person name="Grigoriev I.V."/>
        </authorList>
    </citation>
    <scope>NUCLEOTIDE SEQUENCE [LARGE SCALE GENOMIC DNA]</scope>
    <source>
        <strain evidence="6 7">PL171</strain>
    </source>
</reference>
<dbReference type="GO" id="GO:0004497">
    <property type="term" value="F:monooxygenase activity"/>
    <property type="evidence" value="ECO:0007669"/>
    <property type="project" value="UniProtKB-KW"/>
</dbReference>
<accession>A0A1Y2H9H9</accession>
<dbReference type="GO" id="GO:0020037">
    <property type="term" value="F:heme binding"/>
    <property type="evidence" value="ECO:0007669"/>
    <property type="project" value="InterPro"/>
</dbReference>
<dbReference type="PANTHER" id="PTHR24281">
    <property type="entry name" value="STEROID 21-HYDROXYLASE-RELATED"/>
    <property type="match status" value="1"/>
</dbReference>
<dbReference type="GO" id="GO:0005506">
    <property type="term" value="F:iron ion binding"/>
    <property type="evidence" value="ECO:0007669"/>
    <property type="project" value="InterPro"/>
</dbReference>
<evidence type="ECO:0000256" key="1">
    <source>
        <dbReference type="ARBA" id="ARBA00022723"/>
    </source>
</evidence>
<keyword evidence="7" id="KW-1185">Reference proteome</keyword>
<dbReference type="Pfam" id="PF00067">
    <property type="entry name" value="p450"/>
    <property type="match status" value="2"/>
</dbReference>
<dbReference type="InterPro" id="IPR036396">
    <property type="entry name" value="Cyt_P450_sf"/>
</dbReference>
<comment type="cofactor">
    <cofactor evidence="3">
        <name>heme</name>
        <dbReference type="ChEBI" id="CHEBI:30413"/>
    </cofactor>
</comment>
<keyword evidence="3 4" id="KW-0349">Heme</keyword>
<dbReference type="GO" id="GO:0016705">
    <property type="term" value="F:oxidoreductase activity, acting on paired donors, with incorporation or reduction of molecular oxygen"/>
    <property type="evidence" value="ECO:0007669"/>
    <property type="project" value="InterPro"/>
</dbReference>
<evidence type="ECO:0000256" key="3">
    <source>
        <dbReference type="PIRSR" id="PIRSR602401-1"/>
    </source>
</evidence>
<organism evidence="6 7">
    <name type="scientific">Catenaria anguillulae PL171</name>
    <dbReference type="NCBI Taxonomy" id="765915"/>
    <lineage>
        <taxon>Eukaryota</taxon>
        <taxon>Fungi</taxon>
        <taxon>Fungi incertae sedis</taxon>
        <taxon>Blastocladiomycota</taxon>
        <taxon>Blastocladiomycetes</taxon>
        <taxon>Blastocladiales</taxon>
        <taxon>Catenariaceae</taxon>
        <taxon>Catenaria</taxon>
    </lineage>
</organism>
<proteinExistence type="inferred from homology"/>
<protein>
    <submittedName>
        <fullName evidence="6">Cytochrome P450</fullName>
    </submittedName>
</protein>
<sequence length="462" mass="50070">MSAPHKALQALARELGPVYMLRLGASKAVVVSDEATAREALIKRGKDFSGRFPTRLWWILSENGANMAYAQYGEGWRKIRRAAHKILTPLALSSMDARLEEEAVRLVRHLQSEGQGGARAIEMSKLFRRYAANVISSKALGVSYQDLDDPVLTSVLNAIADMFRLTGVGGIEDYLGEGAWTKNFLVKGVIELISAPKELLITHILEPEGDPEDALPFNRIKLLLADLVMAGTDSTAGTLTWLVVLLVNNPEAQRKAHAELDKLRDANGNRRLPVLADIDSLPYVRAIIKETLRAIPVGPLGLPHMCTEDSQIGGYFIPAGTQLILNVVDIHESIYPGAGTEFKPERWLTGAQATSTTSSKSAVKSTVKGQSGDAETGGLDILDGVYTFGQGRRMCPGVHLAYRELFLVTSQMLSAFELQCGVPGKKKIGMEEVFGLAVLPKEGAHIKFVPRPGLAPIGAGKK</sequence>
<evidence type="ECO:0000313" key="7">
    <source>
        <dbReference type="Proteomes" id="UP000193411"/>
    </source>
</evidence>
<dbReference type="InterPro" id="IPR017972">
    <property type="entry name" value="Cyt_P450_CS"/>
</dbReference>
<comment type="similarity">
    <text evidence="4">Belongs to the cytochrome P450 family.</text>
</comment>
<evidence type="ECO:0000256" key="5">
    <source>
        <dbReference type="SAM" id="MobiDB-lite"/>
    </source>
</evidence>
<feature type="binding site" description="axial binding residue" evidence="3">
    <location>
        <position position="395"/>
    </location>
    <ligand>
        <name>heme</name>
        <dbReference type="ChEBI" id="CHEBI:30413"/>
    </ligand>
    <ligandPart>
        <name>Fe</name>
        <dbReference type="ChEBI" id="CHEBI:18248"/>
    </ligandPart>
</feature>
<dbReference type="STRING" id="765915.A0A1Y2H9H9"/>
<evidence type="ECO:0000256" key="2">
    <source>
        <dbReference type="ARBA" id="ARBA00023004"/>
    </source>
</evidence>
<evidence type="ECO:0000256" key="4">
    <source>
        <dbReference type="RuleBase" id="RU000461"/>
    </source>
</evidence>
<evidence type="ECO:0000313" key="6">
    <source>
        <dbReference type="EMBL" id="ORZ31248.1"/>
    </source>
</evidence>
<name>A0A1Y2H9H9_9FUNG</name>
<dbReference type="PRINTS" id="PR00463">
    <property type="entry name" value="EP450I"/>
</dbReference>
<dbReference type="AlphaFoldDB" id="A0A1Y2H9H9"/>
<dbReference type="InterPro" id="IPR002401">
    <property type="entry name" value="Cyt_P450_E_grp-I"/>
</dbReference>
<dbReference type="PROSITE" id="PS00086">
    <property type="entry name" value="CYTOCHROME_P450"/>
    <property type="match status" value="1"/>
</dbReference>
<dbReference type="Proteomes" id="UP000193411">
    <property type="component" value="Unassembled WGS sequence"/>
</dbReference>
<dbReference type="Gene3D" id="1.10.630.10">
    <property type="entry name" value="Cytochrome P450"/>
    <property type="match status" value="1"/>
</dbReference>
<dbReference type="OrthoDB" id="3934656at2759"/>